<reference evidence="12" key="2">
    <citation type="submission" date="2025-08" db="UniProtKB">
        <authorList>
            <consortium name="RefSeq"/>
        </authorList>
    </citation>
    <scope>IDENTIFICATION</scope>
    <source>
        <tissue evidence="12">Leaf</tissue>
    </source>
</reference>
<keyword evidence="4" id="KW-0964">Secreted</keyword>
<reference evidence="11" key="1">
    <citation type="journal article" date="2019" name="Database">
        <title>The radish genome database (RadishGD): an integrated information resource for radish genomics.</title>
        <authorList>
            <person name="Yu H.J."/>
            <person name="Baek S."/>
            <person name="Lee Y.J."/>
            <person name="Cho A."/>
            <person name="Mun J.H."/>
        </authorList>
    </citation>
    <scope>NUCLEOTIDE SEQUENCE [LARGE SCALE GENOMIC DNA]</scope>
    <source>
        <strain evidence="11">cv. WK10039</strain>
    </source>
</reference>
<protein>
    <submittedName>
        <fullName evidence="12">Exopolygalacturonase</fullName>
    </submittedName>
</protein>
<dbReference type="InterPro" id="IPR011050">
    <property type="entry name" value="Pectin_lyase_fold/virulence"/>
</dbReference>
<comment type="similarity">
    <text evidence="2 9">Belongs to the glycosyl hydrolase 28 family.</text>
</comment>
<evidence type="ECO:0000256" key="9">
    <source>
        <dbReference type="RuleBase" id="RU361169"/>
    </source>
</evidence>
<keyword evidence="6 9" id="KW-0326">Glycosidase</keyword>
<dbReference type="PANTHER" id="PTHR31375">
    <property type="match status" value="1"/>
</dbReference>
<comment type="subcellular location">
    <subcellularLocation>
        <location evidence="1">Secreted</location>
        <location evidence="1">Cell wall</location>
    </subcellularLocation>
</comment>
<dbReference type="SMART" id="SM00710">
    <property type="entry name" value="PbH1"/>
    <property type="match status" value="4"/>
</dbReference>
<keyword evidence="3" id="KW-0134">Cell wall</keyword>
<feature type="active site" evidence="8">
    <location>
        <position position="251"/>
    </location>
</feature>
<dbReference type="Gene3D" id="2.160.20.10">
    <property type="entry name" value="Single-stranded right-handed beta-helix, Pectin lyase-like"/>
    <property type="match status" value="1"/>
</dbReference>
<dbReference type="RefSeq" id="XP_018482318.2">
    <property type="nucleotide sequence ID" value="XM_018626816.2"/>
</dbReference>
<dbReference type="InterPro" id="IPR000743">
    <property type="entry name" value="Glyco_hydro_28"/>
</dbReference>
<evidence type="ECO:0000256" key="10">
    <source>
        <dbReference type="SAM" id="SignalP"/>
    </source>
</evidence>
<dbReference type="GeneID" id="108853401"/>
<dbReference type="GO" id="GO:0005975">
    <property type="term" value="P:carbohydrate metabolic process"/>
    <property type="evidence" value="ECO:0007669"/>
    <property type="project" value="InterPro"/>
</dbReference>
<evidence type="ECO:0000256" key="5">
    <source>
        <dbReference type="ARBA" id="ARBA00022801"/>
    </source>
</evidence>
<evidence type="ECO:0000256" key="1">
    <source>
        <dbReference type="ARBA" id="ARBA00004191"/>
    </source>
</evidence>
<dbReference type="OrthoDB" id="187139at2759"/>
<dbReference type="GO" id="GO:0071555">
    <property type="term" value="P:cell wall organization"/>
    <property type="evidence" value="ECO:0007669"/>
    <property type="project" value="UniProtKB-KW"/>
</dbReference>
<dbReference type="GO" id="GO:0004650">
    <property type="term" value="F:polygalacturonase activity"/>
    <property type="evidence" value="ECO:0007669"/>
    <property type="project" value="InterPro"/>
</dbReference>
<evidence type="ECO:0000256" key="4">
    <source>
        <dbReference type="ARBA" id="ARBA00022525"/>
    </source>
</evidence>
<proteinExistence type="inferred from homology"/>
<organism evidence="11 12">
    <name type="scientific">Raphanus sativus</name>
    <name type="common">Radish</name>
    <name type="synonym">Raphanus raphanistrum var. sativus</name>
    <dbReference type="NCBI Taxonomy" id="3726"/>
    <lineage>
        <taxon>Eukaryota</taxon>
        <taxon>Viridiplantae</taxon>
        <taxon>Streptophyta</taxon>
        <taxon>Embryophyta</taxon>
        <taxon>Tracheophyta</taxon>
        <taxon>Spermatophyta</taxon>
        <taxon>Magnoliopsida</taxon>
        <taxon>eudicotyledons</taxon>
        <taxon>Gunneridae</taxon>
        <taxon>Pentapetalae</taxon>
        <taxon>rosids</taxon>
        <taxon>malvids</taxon>
        <taxon>Brassicales</taxon>
        <taxon>Brassicaceae</taxon>
        <taxon>Brassiceae</taxon>
        <taxon>Raphanus</taxon>
    </lineage>
</organism>
<keyword evidence="7" id="KW-0961">Cell wall biogenesis/degradation</keyword>
<keyword evidence="11" id="KW-1185">Reference proteome</keyword>
<evidence type="ECO:0000256" key="3">
    <source>
        <dbReference type="ARBA" id="ARBA00022512"/>
    </source>
</evidence>
<feature type="signal peptide" evidence="10">
    <location>
        <begin position="1"/>
        <end position="24"/>
    </location>
</feature>
<dbReference type="AlphaFoldDB" id="A0A6J0NEQ6"/>
<name>A0A6J0NEQ6_RAPSA</name>
<feature type="chain" id="PRO_5040830685" evidence="10">
    <location>
        <begin position="25"/>
        <end position="407"/>
    </location>
</feature>
<sequence>MASRFLILCFSPLFFFFFLAVAGAQTNAFHGEEKVFDVRNYGARGHLERNNTLAFTEAWSKACQWTGGRSKVYIPAGEFYLDQIAFYGPCKSHITFTIKGTLFAPRTLYADKKAEWISFRYVDNLTVNGGGTLDGRGSYSWPLNDCNKNVNCRAMAMNIGFAFVRSSRVNGLKSLNSKMGHFNLFAVEDFDITGVVITAPEDSPNTDGIKIGRSKNMHISNVTIGTGDDCIAILDGTTNLDISNARCGPGHGISVGSIGRYKDEKNIEGITVRNSVFKGTMNGIRIKTWAKSVSQTSVSKFLFENIQMIDAGNPIVIDQRYCPHNQCDSSGDYHSHVQIKDVKYNNIWGTSKTRAALMMQCSKTFPCQGVELSDIDLVYKGNGPATATCENVGGSVHGKIVPGDCRM</sequence>
<keyword evidence="5 9" id="KW-0378">Hydrolase</keyword>
<dbReference type="KEGG" id="rsz:108853401"/>
<dbReference type="InterPro" id="IPR006626">
    <property type="entry name" value="PbH1"/>
</dbReference>
<evidence type="ECO:0000256" key="8">
    <source>
        <dbReference type="PROSITE-ProRule" id="PRU10052"/>
    </source>
</evidence>
<evidence type="ECO:0000256" key="7">
    <source>
        <dbReference type="ARBA" id="ARBA00023316"/>
    </source>
</evidence>
<dbReference type="SUPFAM" id="SSF51126">
    <property type="entry name" value="Pectin lyase-like"/>
    <property type="match status" value="1"/>
</dbReference>
<dbReference type="Proteomes" id="UP000504610">
    <property type="component" value="Chromosome 4"/>
</dbReference>
<evidence type="ECO:0000256" key="2">
    <source>
        <dbReference type="ARBA" id="ARBA00008834"/>
    </source>
</evidence>
<dbReference type="FunFam" id="2.160.20.10:FF:000004">
    <property type="entry name" value="Pectin lyase-like superfamily protein"/>
    <property type="match status" value="1"/>
</dbReference>
<dbReference type="InterPro" id="IPR012334">
    <property type="entry name" value="Pectin_lyas_fold"/>
</dbReference>
<evidence type="ECO:0000313" key="11">
    <source>
        <dbReference type="Proteomes" id="UP000504610"/>
    </source>
</evidence>
<dbReference type="PROSITE" id="PS00502">
    <property type="entry name" value="POLYGALACTURONASE"/>
    <property type="match status" value="1"/>
</dbReference>
<dbReference type="Pfam" id="PF00295">
    <property type="entry name" value="Glyco_hydro_28"/>
    <property type="match status" value="1"/>
</dbReference>
<evidence type="ECO:0000313" key="12">
    <source>
        <dbReference type="RefSeq" id="XP_018482318.2"/>
    </source>
</evidence>
<accession>A0A6J0NEQ6</accession>
<gene>
    <name evidence="12" type="primary">LOC108853401</name>
</gene>
<keyword evidence="10" id="KW-0732">Signal</keyword>
<evidence type="ECO:0000256" key="6">
    <source>
        <dbReference type="ARBA" id="ARBA00023295"/>
    </source>
</evidence>